<dbReference type="SUPFAM" id="SSF51197">
    <property type="entry name" value="Clavaminate synthase-like"/>
    <property type="match status" value="1"/>
</dbReference>
<evidence type="ECO:0000313" key="2">
    <source>
        <dbReference type="EMBL" id="MZR23796.1"/>
    </source>
</evidence>
<comment type="cofactor">
    <cofactor evidence="1">
        <name>Fe(2+)</name>
        <dbReference type="ChEBI" id="CHEBI:29033"/>
    </cofactor>
</comment>
<dbReference type="Pfam" id="PF05721">
    <property type="entry name" value="PhyH"/>
    <property type="match status" value="1"/>
</dbReference>
<comment type="caution">
    <text evidence="2">The sequence shown here is derived from an EMBL/GenBank/DDBJ whole genome shotgun (WGS) entry which is preliminary data.</text>
</comment>
<organism evidence="2 3">
    <name type="scientific">Sneathiella chungangensis</name>
    <dbReference type="NCBI Taxonomy" id="1418234"/>
    <lineage>
        <taxon>Bacteria</taxon>
        <taxon>Pseudomonadati</taxon>
        <taxon>Pseudomonadota</taxon>
        <taxon>Alphaproteobacteria</taxon>
        <taxon>Sneathiellales</taxon>
        <taxon>Sneathiellaceae</taxon>
        <taxon>Sneathiella</taxon>
    </lineage>
</organism>
<gene>
    <name evidence="2" type="ORF">GQF03_15775</name>
</gene>
<protein>
    <submittedName>
        <fullName evidence="2">Phytanoyl-CoA dioxygenase</fullName>
    </submittedName>
</protein>
<evidence type="ECO:0000256" key="1">
    <source>
        <dbReference type="ARBA" id="ARBA00001954"/>
    </source>
</evidence>
<keyword evidence="2" id="KW-0560">Oxidoreductase</keyword>
<dbReference type="Proteomes" id="UP000445696">
    <property type="component" value="Unassembled WGS sequence"/>
</dbReference>
<proteinExistence type="predicted"/>
<dbReference type="PANTHER" id="PTHR20883">
    <property type="entry name" value="PHYTANOYL-COA DIOXYGENASE DOMAIN CONTAINING 1"/>
    <property type="match status" value="1"/>
</dbReference>
<dbReference type="OrthoDB" id="9796766at2"/>
<keyword evidence="3" id="KW-1185">Reference proteome</keyword>
<dbReference type="GO" id="GO:0005506">
    <property type="term" value="F:iron ion binding"/>
    <property type="evidence" value="ECO:0007669"/>
    <property type="project" value="UniProtKB-ARBA"/>
</dbReference>
<keyword evidence="2" id="KW-0223">Dioxygenase</keyword>
<dbReference type="Gene3D" id="2.60.120.620">
    <property type="entry name" value="q2cbj1_9rhob like domain"/>
    <property type="match status" value="1"/>
</dbReference>
<reference evidence="2 3" key="1">
    <citation type="journal article" date="2014" name="Int. J. Syst. Evol. Microbiol.">
        <title>Sneathiella chungangensis sp. nov., isolated from a marine sand, and emended description of the genus Sneathiella.</title>
        <authorList>
            <person name="Siamphan C."/>
            <person name="Kim H."/>
            <person name="Lee J.S."/>
            <person name="Kim W."/>
        </authorList>
    </citation>
    <scope>NUCLEOTIDE SEQUENCE [LARGE SCALE GENOMIC DNA]</scope>
    <source>
        <strain evidence="2 3">KCTC 32476</strain>
    </source>
</reference>
<accession>A0A845MKJ2</accession>
<dbReference type="RefSeq" id="WP_161340227.1">
    <property type="nucleotide sequence ID" value="NZ_JBHSDG010000003.1"/>
</dbReference>
<dbReference type="EMBL" id="WTVA01000015">
    <property type="protein sequence ID" value="MZR23796.1"/>
    <property type="molecule type" value="Genomic_DNA"/>
</dbReference>
<sequence length="275" mass="31483">MSQRNTPPSTSYGILRQDQFSSELEETAGQVRRLGFAIVDSGYTRVELSEISEEFERTRKRYVEKWGETDLKQANEIHTIRAPISHGGPAFLKLVMNENLQAVLKLLIEGKYILNQQNGIINPPNETYNQAFWHRDLPYQHFVSSTPLAINALFCIDDFTLENGATFVLPASHKDKAFPSDTYIQKNALQVEAKAGQYILLDCMLFHSGGFNRTEKERRAVNHVFNIPYFKQQINLPRNMKADGLTVGEKEILGFYYEEPASIESYLKSRLPKKD</sequence>
<dbReference type="AlphaFoldDB" id="A0A845MKJ2"/>
<dbReference type="PANTHER" id="PTHR20883:SF48">
    <property type="entry name" value="ECTOINE DIOXYGENASE"/>
    <property type="match status" value="1"/>
</dbReference>
<dbReference type="GO" id="GO:0016706">
    <property type="term" value="F:2-oxoglutarate-dependent dioxygenase activity"/>
    <property type="evidence" value="ECO:0007669"/>
    <property type="project" value="UniProtKB-ARBA"/>
</dbReference>
<evidence type="ECO:0000313" key="3">
    <source>
        <dbReference type="Proteomes" id="UP000445696"/>
    </source>
</evidence>
<name>A0A845MKJ2_9PROT</name>
<dbReference type="InterPro" id="IPR008775">
    <property type="entry name" value="Phytyl_CoA_dOase-like"/>
</dbReference>